<evidence type="ECO:0000313" key="1">
    <source>
        <dbReference type="EMBL" id="KAF3561103.1"/>
    </source>
</evidence>
<dbReference type="Proteomes" id="UP000266723">
    <property type="component" value="Unassembled WGS sequence"/>
</dbReference>
<accession>A0ABQ7CNA6</accession>
<dbReference type="EMBL" id="QGKV02000759">
    <property type="protein sequence ID" value="KAF3561103.1"/>
    <property type="molecule type" value="Genomic_DNA"/>
</dbReference>
<keyword evidence="2" id="KW-1185">Reference proteome</keyword>
<sequence length="91" mass="9940">MSNQRRQSTTTVILLCITISSLSFLSSDVFALGVNWGTMATHQLPPKTVVQMLKDNNVQKVKLFDADTNTMLKTGSEETSLVSTTTSKSSK</sequence>
<dbReference type="SUPFAM" id="SSF51445">
    <property type="entry name" value="(Trans)glycosidases"/>
    <property type="match status" value="1"/>
</dbReference>
<protein>
    <recommendedName>
        <fullName evidence="3">Glucan endo-1,3-beta-D-glucosidase</fullName>
    </recommendedName>
</protein>
<name>A0ABQ7CNA6_BRACR</name>
<evidence type="ECO:0000313" key="2">
    <source>
        <dbReference type="Proteomes" id="UP000266723"/>
    </source>
</evidence>
<comment type="caution">
    <text evidence="1">The sequence shown here is derived from an EMBL/GenBank/DDBJ whole genome shotgun (WGS) entry which is preliminary data.</text>
</comment>
<reference evidence="1 2" key="1">
    <citation type="journal article" date="2020" name="BMC Genomics">
        <title>Intraspecific diversification of the crop wild relative Brassica cretica Lam. using demographic model selection.</title>
        <authorList>
            <person name="Kioukis A."/>
            <person name="Michalopoulou V.A."/>
            <person name="Briers L."/>
            <person name="Pirintsos S."/>
            <person name="Studholme D.J."/>
            <person name="Pavlidis P."/>
            <person name="Sarris P.F."/>
        </authorList>
    </citation>
    <scope>NUCLEOTIDE SEQUENCE [LARGE SCALE GENOMIC DNA]</scope>
    <source>
        <strain evidence="2">cv. PFS-1207/04</strain>
    </source>
</reference>
<evidence type="ECO:0008006" key="3">
    <source>
        <dbReference type="Google" id="ProtNLM"/>
    </source>
</evidence>
<organism evidence="1 2">
    <name type="scientific">Brassica cretica</name>
    <name type="common">Mustard</name>
    <dbReference type="NCBI Taxonomy" id="69181"/>
    <lineage>
        <taxon>Eukaryota</taxon>
        <taxon>Viridiplantae</taxon>
        <taxon>Streptophyta</taxon>
        <taxon>Embryophyta</taxon>
        <taxon>Tracheophyta</taxon>
        <taxon>Spermatophyta</taxon>
        <taxon>Magnoliopsida</taxon>
        <taxon>eudicotyledons</taxon>
        <taxon>Gunneridae</taxon>
        <taxon>Pentapetalae</taxon>
        <taxon>rosids</taxon>
        <taxon>malvids</taxon>
        <taxon>Brassicales</taxon>
        <taxon>Brassicaceae</taxon>
        <taxon>Brassiceae</taxon>
        <taxon>Brassica</taxon>
    </lineage>
</organism>
<dbReference type="InterPro" id="IPR017853">
    <property type="entry name" value="GH"/>
</dbReference>
<dbReference type="Gene3D" id="3.20.20.80">
    <property type="entry name" value="Glycosidases"/>
    <property type="match status" value="1"/>
</dbReference>
<gene>
    <name evidence="1" type="ORF">DY000_02018659</name>
</gene>
<proteinExistence type="predicted"/>